<evidence type="ECO:0000256" key="1">
    <source>
        <dbReference type="SAM" id="Coils"/>
    </source>
</evidence>
<protein>
    <submittedName>
        <fullName evidence="4">Uncharacterized protein</fullName>
    </submittedName>
</protein>
<sequence>MDDLRERTRGKLIQNAIFSLPSALIIAAAIILVGLGVPIPILGDPPFNVSPVWWLAGLAPLWLGVIGMGVASRQAGERAMSQALREAFDLSRIRNPSLRMNVKQAIAYRERIDKAVERFTDSAMQHRMQDVANQVEAWVRNIYALASRLDAFQNDEIIKKDLNDVPESIKRLKQRALQEQDERIRRELDETISRRQSQYNNLLKLETAMDRAELQLENTLTALGTVYSQMLLLDARDVDGNKAQRLRESITEQVNSLHDILASMEEVYDGSHDPVERRRANLSDGGAR</sequence>
<comment type="caution">
    <text evidence="4">The sequence shown here is derived from an EMBL/GenBank/DDBJ whole genome shotgun (WGS) entry which is preliminary data.</text>
</comment>
<keyword evidence="3" id="KW-1133">Transmembrane helix</keyword>
<accession>A0A2M8QB72</accession>
<evidence type="ECO:0000313" key="5">
    <source>
        <dbReference type="Proteomes" id="UP000230790"/>
    </source>
</evidence>
<reference evidence="4 5" key="1">
    <citation type="submission" date="2017-11" db="EMBL/GenBank/DDBJ databases">
        <title>Evolution of Phototrophy in the Chloroflexi Phylum Driven by Horizontal Gene Transfer.</title>
        <authorList>
            <person name="Ward L.M."/>
            <person name="Hemp J."/>
            <person name="Shih P.M."/>
            <person name="Mcglynn S.E."/>
            <person name="Fischer W."/>
        </authorList>
    </citation>
    <scope>NUCLEOTIDE SEQUENCE [LARGE SCALE GENOMIC DNA]</scope>
    <source>
        <strain evidence="4">JP3_7</strain>
    </source>
</reference>
<dbReference type="EMBL" id="PGTN01000071">
    <property type="protein sequence ID" value="PJF47048.1"/>
    <property type="molecule type" value="Genomic_DNA"/>
</dbReference>
<dbReference type="Proteomes" id="UP000230790">
    <property type="component" value="Unassembled WGS sequence"/>
</dbReference>
<keyword evidence="3" id="KW-0812">Transmembrane</keyword>
<keyword evidence="3" id="KW-0472">Membrane</keyword>
<evidence type="ECO:0000256" key="3">
    <source>
        <dbReference type="SAM" id="Phobius"/>
    </source>
</evidence>
<proteinExistence type="predicted"/>
<evidence type="ECO:0000313" key="4">
    <source>
        <dbReference type="EMBL" id="PJF47048.1"/>
    </source>
</evidence>
<feature type="transmembrane region" description="Helical" evidence="3">
    <location>
        <begin position="51"/>
        <end position="71"/>
    </location>
</feature>
<name>A0A2M8QB72_9CHLR</name>
<organism evidence="4 5">
    <name type="scientific">Candidatus Thermofonsia Clade 3 bacterium</name>
    <dbReference type="NCBI Taxonomy" id="2364212"/>
    <lineage>
        <taxon>Bacteria</taxon>
        <taxon>Bacillati</taxon>
        <taxon>Chloroflexota</taxon>
        <taxon>Candidatus Thermofontia</taxon>
        <taxon>Candidatus Thermofonsia Clade 3</taxon>
    </lineage>
</organism>
<dbReference type="AlphaFoldDB" id="A0A2M8QB72"/>
<feature type="transmembrane region" description="Helical" evidence="3">
    <location>
        <begin position="12"/>
        <end position="39"/>
    </location>
</feature>
<evidence type="ECO:0000256" key="2">
    <source>
        <dbReference type="SAM" id="MobiDB-lite"/>
    </source>
</evidence>
<feature type="coiled-coil region" evidence="1">
    <location>
        <begin position="195"/>
        <end position="222"/>
    </location>
</feature>
<gene>
    <name evidence="4" type="ORF">CUN48_10600</name>
</gene>
<keyword evidence="1" id="KW-0175">Coiled coil</keyword>
<feature type="region of interest" description="Disordered" evidence="2">
    <location>
        <begin position="269"/>
        <end position="288"/>
    </location>
</feature>